<keyword evidence="2" id="KW-1185">Reference proteome</keyword>
<evidence type="ECO:0000313" key="2">
    <source>
        <dbReference type="Proteomes" id="UP001060170"/>
    </source>
</evidence>
<dbReference type="EMBL" id="CM045865">
    <property type="protein sequence ID" value="KAI7962136.1"/>
    <property type="molecule type" value="Genomic_DNA"/>
</dbReference>
<sequence length="74" mass="7734">MKLSVLIATILAAASFTSTMHLRPAEALVEAKAAVPDPKSSGGMHGGEGQDVTCPWCCEEHNSSKCKMGSSKDK</sequence>
<name>A0ACC0EYE4_9BASI</name>
<reference evidence="2" key="1">
    <citation type="journal article" date="2018" name="BMC Genomics">
        <title>Genomic insights into host adaptation between the wheat stripe rust pathogen (Puccinia striiformis f. sp. tritici) and the barley stripe rust pathogen (Puccinia striiformis f. sp. hordei).</title>
        <authorList>
            <person name="Xia C."/>
            <person name="Wang M."/>
            <person name="Yin C."/>
            <person name="Cornejo O.E."/>
            <person name="Hulbert S.H."/>
            <person name="Chen X."/>
        </authorList>
    </citation>
    <scope>NUCLEOTIDE SEQUENCE [LARGE SCALE GENOMIC DNA]</scope>
    <source>
        <strain evidence="2">93-210</strain>
    </source>
</reference>
<organism evidence="1 2">
    <name type="scientific">Puccinia striiformis f. sp. tritici</name>
    <dbReference type="NCBI Taxonomy" id="168172"/>
    <lineage>
        <taxon>Eukaryota</taxon>
        <taxon>Fungi</taxon>
        <taxon>Dikarya</taxon>
        <taxon>Basidiomycota</taxon>
        <taxon>Pucciniomycotina</taxon>
        <taxon>Pucciniomycetes</taxon>
        <taxon>Pucciniales</taxon>
        <taxon>Pucciniaceae</taxon>
        <taxon>Puccinia</taxon>
    </lineage>
</organism>
<evidence type="ECO:0000313" key="1">
    <source>
        <dbReference type="EMBL" id="KAI7962136.1"/>
    </source>
</evidence>
<proteinExistence type="predicted"/>
<gene>
    <name evidence="1" type="ORF">MJO28_000230</name>
</gene>
<comment type="caution">
    <text evidence="1">The sequence shown here is derived from an EMBL/GenBank/DDBJ whole genome shotgun (WGS) entry which is preliminary data.</text>
</comment>
<accession>A0ACC0EYE4</accession>
<protein>
    <submittedName>
        <fullName evidence="1">Uncharacterized protein</fullName>
    </submittedName>
</protein>
<reference evidence="2" key="2">
    <citation type="journal article" date="2018" name="Mol. Plant Microbe Interact.">
        <title>Genome sequence resources for the wheat stripe rust pathogen (Puccinia striiformis f. sp. tritici) and the barley stripe rust pathogen (Puccinia striiformis f. sp. hordei).</title>
        <authorList>
            <person name="Xia C."/>
            <person name="Wang M."/>
            <person name="Yin C."/>
            <person name="Cornejo O.E."/>
            <person name="Hulbert S.H."/>
            <person name="Chen X."/>
        </authorList>
    </citation>
    <scope>NUCLEOTIDE SEQUENCE [LARGE SCALE GENOMIC DNA]</scope>
    <source>
        <strain evidence="2">93-210</strain>
    </source>
</reference>
<dbReference type="Proteomes" id="UP001060170">
    <property type="component" value="Chromosome 1"/>
</dbReference>
<reference evidence="1 2" key="3">
    <citation type="journal article" date="2022" name="Microbiol. Spectr.">
        <title>Folding features and dynamics of 3D genome architecture in plant fungal pathogens.</title>
        <authorList>
            <person name="Xia C."/>
        </authorList>
    </citation>
    <scope>NUCLEOTIDE SEQUENCE [LARGE SCALE GENOMIC DNA]</scope>
    <source>
        <strain evidence="1 2">93-210</strain>
    </source>
</reference>